<dbReference type="EMBL" id="LSFI01000014">
    <property type="protein sequence ID" value="OAG28060.1"/>
    <property type="molecule type" value="Genomic_DNA"/>
</dbReference>
<dbReference type="GO" id="GO:0090313">
    <property type="term" value="P:regulation of protein targeting to membrane"/>
    <property type="evidence" value="ECO:0007669"/>
    <property type="project" value="TreeGrafter"/>
</dbReference>
<evidence type="ECO:0000313" key="3">
    <source>
        <dbReference type="EMBL" id="OAG28060.1"/>
    </source>
</evidence>
<dbReference type="PANTHER" id="PTHR30441:SF4">
    <property type="entry name" value="PROTEIN ASMA"/>
    <property type="match status" value="1"/>
</dbReference>
<dbReference type="InterPro" id="IPR007844">
    <property type="entry name" value="AsmA"/>
</dbReference>
<dbReference type="AlphaFoldDB" id="A0A177E9H0"/>
<dbReference type="PANTHER" id="PTHR30441">
    <property type="entry name" value="DUF748 DOMAIN-CONTAINING PROTEIN"/>
    <property type="match status" value="1"/>
</dbReference>
<evidence type="ECO:0000259" key="2">
    <source>
        <dbReference type="Pfam" id="PF13116"/>
    </source>
</evidence>
<protein>
    <recommendedName>
        <fullName evidence="5">AsmA-like C-terminal domain-containing protein</fullName>
    </recommendedName>
</protein>
<dbReference type="STRING" id="1795632.TH606_03800"/>
<feature type="domain" description="YhdP central" evidence="2">
    <location>
        <begin position="841"/>
        <end position="1151"/>
    </location>
</feature>
<keyword evidence="4" id="KW-1185">Reference proteome</keyword>
<evidence type="ECO:0008006" key="5">
    <source>
        <dbReference type="Google" id="ProtNLM"/>
    </source>
</evidence>
<dbReference type="Pfam" id="PF13116">
    <property type="entry name" value="YhdP"/>
    <property type="match status" value="1"/>
</dbReference>
<dbReference type="Pfam" id="PF05170">
    <property type="entry name" value="AsmA"/>
    <property type="match status" value="1"/>
</dbReference>
<gene>
    <name evidence="3" type="ORF">TH606_03800</name>
</gene>
<dbReference type="GO" id="GO:0005886">
    <property type="term" value="C:plasma membrane"/>
    <property type="evidence" value="ECO:0007669"/>
    <property type="project" value="TreeGrafter"/>
</dbReference>
<proteinExistence type="predicted"/>
<dbReference type="InterPro" id="IPR025263">
    <property type="entry name" value="YhdP_central"/>
</dbReference>
<sequence>MKKKLKTLALTLGITTSVLLVLLAFLVFFLPYLVNLEVIRTQIANKLSKRLQAKVYLKEVRIRLIPRPTLKTKELEIEHPKYSFHLKEGDLILKLGPLFHKKIEVEKCLLEQPVFIKKKGEGPPPLVTPEKIFEITREVLPKVPPLTIQIEEGAIFFASQESREILFEKIEAELSLQPDFLEFQAKAINQALKEFVFSLRLWPVEELAEGLLKVKHLDLSLVPLIKKQNPLKKLKTDLNLDFSYRYENQKWLLGFTASAPCFLKEKPSNLIFDCAALVGQATYSPEKLRVEIKDLAMKNPALFASGYFLKEKKRAAFNFHIREGDWGAVRKRLSIFLPKIKGLKKLNEIVLAGKAKDIQLKSEAPDLKHLFHLDNFSYEGLAEEAIIQVPRLNLRLENVSGWASVKKAVLKVKEAQGNYRETNFSKVSLLLNLRKLKNKTSPLNFEGEFKTNFKDLKDILKALPLPAEIDQELNALKGEGNLFGQVKIKGFLNKPIISFSFTPVNLLLEYNRFPLPAILNDGLVTYKPHVLAVKGIEVSFPKSTIFSSFSLNLSQKPYFLNLSEARGKLFVPEIKKVLSHFPQGQELLNRFPFDGRWINLIYANYKGPLEGKNLSQKISLKAKTADFQISVAQLPGPLFIKKGTFTYQSYSLTFENSQASLLDAKFWGAGEINFKPFSLYLKGEGESGKKFLNWIYQRANISEKFFIKAPVSLEALTFKMALPEITFSSYIETSSNSKAYLGFEKTRNIWKLDAKLFTGHELPFKVNLERNNHWKINIDGQIKKQELAQFFVKEPLDFQKIRAQNFSGFINFKEPTKSHFSGYLEVHAFKYPASTPIWIEELKIKAKKKNLDIKYLEADIGETSFEARGKLSIEPKYLNFEGQVYSPLILLEDILALSKRKSKQNTKVNLIGKIDFQVDSAIYKNYEISPVEGTLFYYPEKTRVIIKKANLCDIKVWGDYEKIKEKRQLKVFFKRQNGNLANTLFCLFHQKKFEGPYDLKGSLLTSGSKELFEKSSGEVTFISQGGRIYQFGLISKLLAFLSPIDIFQGNLPDLEKEGLTYDLLKLEGHFQKKYLKIENLELNAPGLRFFAKGKVDILEKKVNLTGLVSPLKTVDTLVSNVPLVGWVLTGKSKMLVGLPLRITGDLEKPTIIPLDPTSLGTHFLGILERTFKLPVKILVPGQE</sequence>
<evidence type="ECO:0000313" key="4">
    <source>
        <dbReference type="Proteomes" id="UP000076964"/>
    </source>
</evidence>
<dbReference type="Proteomes" id="UP000076964">
    <property type="component" value="Unassembled WGS sequence"/>
</dbReference>
<dbReference type="OrthoDB" id="9768949at2"/>
<organism evidence="3 4">
    <name type="scientific">Thermodesulfatator autotrophicus</name>
    <dbReference type="NCBI Taxonomy" id="1795632"/>
    <lineage>
        <taxon>Bacteria</taxon>
        <taxon>Pseudomonadati</taxon>
        <taxon>Thermodesulfobacteriota</taxon>
        <taxon>Thermodesulfobacteria</taxon>
        <taxon>Thermodesulfobacteriales</taxon>
        <taxon>Thermodesulfatatoraceae</taxon>
        <taxon>Thermodesulfatator</taxon>
    </lineage>
</organism>
<name>A0A177E9H0_9BACT</name>
<dbReference type="InterPro" id="IPR052894">
    <property type="entry name" value="AsmA-related"/>
</dbReference>
<dbReference type="RefSeq" id="WP_068541422.1">
    <property type="nucleotide sequence ID" value="NZ_LSFI01000014.1"/>
</dbReference>
<feature type="domain" description="AsmA" evidence="1">
    <location>
        <begin position="1"/>
        <end position="114"/>
    </location>
</feature>
<reference evidence="3 4" key="1">
    <citation type="submission" date="2016-02" db="EMBL/GenBank/DDBJ databases">
        <title>Draft genome sequence of Thermodesulfatator sp. S606.</title>
        <authorList>
            <person name="Lai Q."/>
            <person name="Cao J."/>
            <person name="Dupont S."/>
            <person name="Shao Z."/>
            <person name="Jebbar M."/>
            <person name="Alain K."/>
        </authorList>
    </citation>
    <scope>NUCLEOTIDE SEQUENCE [LARGE SCALE GENOMIC DNA]</scope>
    <source>
        <strain evidence="3 4">S606</strain>
    </source>
</reference>
<evidence type="ECO:0000259" key="1">
    <source>
        <dbReference type="Pfam" id="PF05170"/>
    </source>
</evidence>
<comment type="caution">
    <text evidence="3">The sequence shown here is derived from an EMBL/GenBank/DDBJ whole genome shotgun (WGS) entry which is preliminary data.</text>
</comment>
<accession>A0A177E9H0</accession>